<dbReference type="RefSeq" id="WP_163742299.1">
    <property type="nucleotide sequence ID" value="NZ_AP022610.1"/>
</dbReference>
<dbReference type="EMBL" id="AP022610">
    <property type="protein sequence ID" value="BBZ30715.1"/>
    <property type="molecule type" value="Genomic_DNA"/>
</dbReference>
<evidence type="ECO:0000256" key="2">
    <source>
        <dbReference type="SAM" id="Phobius"/>
    </source>
</evidence>
<feature type="compositionally biased region" description="Low complexity" evidence="1">
    <location>
        <begin position="23"/>
        <end position="38"/>
    </location>
</feature>
<feature type="region of interest" description="Disordered" evidence="1">
    <location>
        <begin position="132"/>
        <end position="159"/>
    </location>
</feature>
<keyword evidence="2" id="KW-1133">Transmembrane helix</keyword>
<dbReference type="Proteomes" id="UP000466517">
    <property type="component" value="Chromosome"/>
</dbReference>
<proteinExistence type="predicted"/>
<reference evidence="3 4" key="1">
    <citation type="journal article" date="2019" name="Emerg. Microbes Infect.">
        <title>Comprehensive subspecies identification of 175 nontuberculous mycobacteria species based on 7547 genomic profiles.</title>
        <authorList>
            <person name="Matsumoto Y."/>
            <person name="Kinjo T."/>
            <person name="Motooka D."/>
            <person name="Nabeya D."/>
            <person name="Jung N."/>
            <person name="Uechi K."/>
            <person name="Horii T."/>
            <person name="Iida T."/>
            <person name="Fujita J."/>
            <person name="Nakamura S."/>
        </authorList>
    </citation>
    <scope>NUCLEOTIDE SEQUENCE [LARGE SCALE GENOMIC DNA]</scope>
    <source>
        <strain evidence="3 4">JCM 13574</strain>
    </source>
</reference>
<evidence type="ECO:0000313" key="4">
    <source>
        <dbReference type="Proteomes" id="UP000466517"/>
    </source>
</evidence>
<keyword evidence="4" id="KW-1185">Reference proteome</keyword>
<protein>
    <submittedName>
        <fullName evidence="3">Uncharacterized protein</fullName>
    </submittedName>
</protein>
<keyword evidence="2" id="KW-0812">Transmembrane</keyword>
<sequence>MSETVDYPGEAPTGPQTAVHPEGPYSQMPPQGYGYPPMQQGPPPPRQDRPSRLNKVAAWMGIAAGALVIIVVLFGSGFYFGRETAPQPVDRSAAGTGPDQQGPLIFPVPRGQFDRPGPGIVIPSIPNGPTFQLPNIFPQFPLQPQGPSTSPSSPGSPPR</sequence>
<evidence type="ECO:0000313" key="3">
    <source>
        <dbReference type="EMBL" id="BBZ30715.1"/>
    </source>
</evidence>
<dbReference type="AlphaFoldDB" id="A0A7I7XNF9"/>
<keyword evidence="2" id="KW-0472">Membrane</keyword>
<feature type="region of interest" description="Disordered" evidence="1">
    <location>
        <begin position="1"/>
        <end position="52"/>
    </location>
</feature>
<gene>
    <name evidence="3" type="ORF">MMAD_50100</name>
</gene>
<organism evidence="3 4">
    <name type="scientific">Mycolicibacterium madagascariense</name>
    <dbReference type="NCBI Taxonomy" id="212765"/>
    <lineage>
        <taxon>Bacteria</taxon>
        <taxon>Bacillati</taxon>
        <taxon>Actinomycetota</taxon>
        <taxon>Actinomycetes</taxon>
        <taxon>Mycobacteriales</taxon>
        <taxon>Mycobacteriaceae</taxon>
        <taxon>Mycolicibacterium</taxon>
    </lineage>
</organism>
<dbReference type="KEGG" id="mmag:MMAD_50100"/>
<feature type="compositionally biased region" description="Low complexity" evidence="1">
    <location>
        <begin position="142"/>
        <end position="153"/>
    </location>
</feature>
<name>A0A7I7XNF9_9MYCO</name>
<evidence type="ECO:0000256" key="1">
    <source>
        <dbReference type="SAM" id="MobiDB-lite"/>
    </source>
</evidence>
<accession>A0A7I7XNF9</accession>
<feature type="transmembrane region" description="Helical" evidence="2">
    <location>
        <begin position="56"/>
        <end position="80"/>
    </location>
</feature>